<evidence type="ECO:0000313" key="2">
    <source>
        <dbReference type="EMBL" id="WDV05157.1"/>
    </source>
</evidence>
<dbReference type="InterPro" id="IPR052411">
    <property type="entry name" value="c-mor_Regulatory_Protein"/>
</dbReference>
<proteinExistence type="predicted"/>
<name>A0AAJ5UT95_9BACI</name>
<gene>
    <name evidence="2" type="ORF">OU989_12630</name>
</gene>
<dbReference type="InterPro" id="IPR014875">
    <property type="entry name" value="Mor_transcription_activator"/>
</dbReference>
<accession>A0AAJ5UT95</accession>
<organism evidence="2 3">
    <name type="scientific">Lysinibacillus irui</name>
    <dbReference type="NCBI Taxonomy" id="2998077"/>
    <lineage>
        <taxon>Bacteria</taxon>
        <taxon>Bacillati</taxon>
        <taxon>Bacillota</taxon>
        <taxon>Bacilli</taxon>
        <taxon>Bacillales</taxon>
        <taxon>Bacillaceae</taxon>
        <taxon>Lysinibacillus</taxon>
    </lineage>
</organism>
<protein>
    <submittedName>
        <fullName evidence="2">CD3324 family protein</fullName>
    </submittedName>
</protein>
<dbReference type="SUPFAM" id="SSF46689">
    <property type="entry name" value="Homeodomain-like"/>
    <property type="match status" value="1"/>
</dbReference>
<dbReference type="InterPro" id="IPR049739">
    <property type="entry name" value="YraL-like"/>
</dbReference>
<dbReference type="KEGG" id="liu:OU989_12630"/>
<dbReference type="Pfam" id="PF08765">
    <property type="entry name" value="Mor"/>
    <property type="match status" value="1"/>
</dbReference>
<dbReference type="AlphaFoldDB" id="A0AAJ5UT95"/>
<evidence type="ECO:0000259" key="1">
    <source>
        <dbReference type="Pfam" id="PF08765"/>
    </source>
</evidence>
<dbReference type="RefSeq" id="WP_274793390.1">
    <property type="nucleotide sequence ID" value="NZ_CP113527.1"/>
</dbReference>
<feature type="domain" description="Mor transcription activator" evidence="1">
    <location>
        <begin position="13"/>
        <end position="95"/>
    </location>
</feature>
<evidence type="ECO:0000313" key="3">
    <source>
        <dbReference type="Proteomes" id="UP001219585"/>
    </source>
</evidence>
<dbReference type="NCBIfam" id="NF040785">
    <property type="entry name" value="CD3324_fam"/>
    <property type="match status" value="1"/>
</dbReference>
<dbReference type="InterPro" id="IPR009057">
    <property type="entry name" value="Homeodomain-like_sf"/>
</dbReference>
<dbReference type="Proteomes" id="UP001219585">
    <property type="component" value="Chromosome"/>
</dbReference>
<dbReference type="Gene3D" id="1.10.10.60">
    <property type="entry name" value="Homeodomain-like"/>
    <property type="match status" value="1"/>
</dbReference>
<dbReference type="EMBL" id="CP113527">
    <property type="protein sequence ID" value="WDV05157.1"/>
    <property type="molecule type" value="Genomic_DNA"/>
</dbReference>
<dbReference type="PANTHER" id="PTHR37812">
    <property type="entry name" value="MU-LIKE PROPHAGE FLUMU PROTEIN C"/>
    <property type="match status" value="1"/>
</dbReference>
<dbReference type="PANTHER" id="PTHR37812:SF1">
    <property type="entry name" value="MU-LIKE PROPHAGE FLUMU PROTEIN C"/>
    <property type="match status" value="1"/>
</dbReference>
<reference evidence="2" key="1">
    <citation type="submission" date="2022-11" db="EMBL/GenBank/DDBJ databases">
        <title>Lysinibacillus irui.</title>
        <authorList>
            <person name="Akintayo S.O."/>
        </authorList>
    </citation>
    <scope>NUCLEOTIDE SEQUENCE</scope>
    <source>
        <strain evidence="2">IRB4-01</strain>
    </source>
</reference>
<sequence>MSYKKAKHILPAELLALIQEYVDGEYIYIPRKEEHKKNWGTNTTTRTELDLRNASIYHDFLAGMDSETLGEKYYLSRKSIQRIILKEKRRALNNQSLRF</sequence>